<dbReference type="AlphaFoldDB" id="A0A382Y6A7"/>
<evidence type="ECO:0000313" key="1">
    <source>
        <dbReference type="EMBL" id="SVD78395.1"/>
    </source>
</evidence>
<name>A0A382Y6A7_9ZZZZ</name>
<gene>
    <name evidence="1" type="ORF">METZ01_LOCUS431249</name>
</gene>
<reference evidence="1" key="1">
    <citation type="submission" date="2018-05" db="EMBL/GenBank/DDBJ databases">
        <authorList>
            <person name="Lanie J.A."/>
            <person name="Ng W.-L."/>
            <person name="Kazmierczak K.M."/>
            <person name="Andrzejewski T.M."/>
            <person name="Davidsen T.M."/>
            <person name="Wayne K.J."/>
            <person name="Tettelin H."/>
            <person name="Glass J.I."/>
            <person name="Rusch D."/>
            <person name="Podicherti R."/>
            <person name="Tsui H.-C.T."/>
            <person name="Winkler M.E."/>
        </authorList>
    </citation>
    <scope>NUCLEOTIDE SEQUENCE</scope>
</reference>
<sequence length="31" mass="3546">MIGAGHELIRMQIIGPDSRVDPQLFQIIRIQ</sequence>
<organism evidence="1">
    <name type="scientific">marine metagenome</name>
    <dbReference type="NCBI Taxonomy" id="408172"/>
    <lineage>
        <taxon>unclassified sequences</taxon>
        <taxon>metagenomes</taxon>
        <taxon>ecological metagenomes</taxon>
    </lineage>
</organism>
<accession>A0A382Y6A7</accession>
<proteinExistence type="predicted"/>
<protein>
    <submittedName>
        <fullName evidence="1">Uncharacterized protein</fullName>
    </submittedName>
</protein>
<dbReference type="EMBL" id="UINC01173020">
    <property type="protein sequence ID" value="SVD78395.1"/>
    <property type="molecule type" value="Genomic_DNA"/>
</dbReference>